<reference evidence="4" key="1">
    <citation type="journal article" date="2019" name="Int. J. Syst. Evol. Microbiol.">
        <title>The Global Catalogue of Microorganisms (GCM) 10K type strain sequencing project: providing services to taxonomists for standard genome sequencing and annotation.</title>
        <authorList>
            <consortium name="The Broad Institute Genomics Platform"/>
            <consortium name="The Broad Institute Genome Sequencing Center for Infectious Disease"/>
            <person name="Wu L."/>
            <person name="Ma J."/>
        </authorList>
    </citation>
    <scope>NUCLEOTIDE SEQUENCE [LARGE SCALE GENOMIC DNA]</scope>
    <source>
        <strain evidence="4">NBRC 106593</strain>
    </source>
</reference>
<comment type="caution">
    <text evidence="3">The sequence shown here is derived from an EMBL/GenBank/DDBJ whole genome shotgun (WGS) entry which is preliminary data.</text>
</comment>
<dbReference type="Pfam" id="PF11350">
    <property type="entry name" value="DUF3152"/>
    <property type="match status" value="1"/>
</dbReference>
<dbReference type="EMBL" id="JBHSWJ010000002">
    <property type="protein sequence ID" value="MFC6714573.1"/>
    <property type="molecule type" value="Genomic_DNA"/>
</dbReference>
<protein>
    <submittedName>
        <fullName evidence="3">DUF3152 domain-containing protein</fullName>
    </submittedName>
</protein>
<dbReference type="Proteomes" id="UP001596356">
    <property type="component" value="Unassembled WGS sequence"/>
</dbReference>
<keyword evidence="4" id="KW-1185">Reference proteome</keyword>
<evidence type="ECO:0000259" key="2">
    <source>
        <dbReference type="Pfam" id="PF11350"/>
    </source>
</evidence>
<evidence type="ECO:0000256" key="1">
    <source>
        <dbReference type="SAM" id="MobiDB-lite"/>
    </source>
</evidence>
<feature type="region of interest" description="Disordered" evidence="1">
    <location>
        <begin position="44"/>
        <end position="70"/>
    </location>
</feature>
<gene>
    <name evidence="3" type="ORF">ACFQBT_12405</name>
</gene>
<organism evidence="3 4">
    <name type="scientific">Branchiibius cervicis</name>
    <dbReference type="NCBI Taxonomy" id="908252"/>
    <lineage>
        <taxon>Bacteria</taxon>
        <taxon>Bacillati</taxon>
        <taxon>Actinomycetota</taxon>
        <taxon>Actinomycetes</taxon>
        <taxon>Micrococcales</taxon>
        <taxon>Dermacoccaceae</taxon>
        <taxon>Branchiibius</taxon>
    </lineage>
</organism>
<name>A0ABW2AVC7_9MICO</name>
<feature type="domain" description="DUF3152" evidence="2">
    <location>
        <begin position="72"/>
        <end position="242"/>
    </location>
</feature>
<proteinExistence type="predicted"/>
<sequence length="256" mass="27080">MPTRHNTPDPMRRRRMIAAAVVGVVGLSALAGFLHESGSAAPTAAVTPSALPSTTRAATTPSASPSSTPVVVPTRGAGTFTTVPVPQTTTAKTGREITYILQIENGLGSDNASIAKTVGADLLDARGWQGVDHVRFVQLTAAQLAKGQKPALAITLASPDTVNKLCAPLDTHGEWSCGNNGRATLNYERWMLGVPYFGKDLTTYHAYMVNHEVGHILGHQHRHCAKAGDYAPVMQQQSMGLQGCKAWPWPQRPAGG</sequence>
<dbReference type="RefSeq" id="WP_377823083.1">
    <property type="nucleotide sequence ID" value="NZ_JBHSWJ010000002.1"/>
</dbReference>
<evidence type="ECO:0000313" key="4">
    <source>
        <dbReference type="Proteomes" id="UP001596356"/>
    </source>
</evidence>
<dbReference type="SUPFAM" id="SSF55486">
    <property type="entry name" value="Metalloproteases ('zincins'), catalytic domain"/>
    <property type="match status" value="1"/>
</dbReference>
<accession>A0ABW2AVC7</accession>
<evidence type="ECO:0000313" key="3">
    <source>
        <dbReference type="EMBL" id="MFC6714573.1"/>
    </source>
</evidence>
<dbReference type="InterPro" id="IPR022603">
    <property type="entry name" value="DUF3152"/>
</dbReference>